<dbReference type="InterPro" id="IPR046039">
    <property type="entry name" value="DUF5997"/>
</dbReference>
<keyword evidence="3" id="KW-1185">Reference proteome</keyword>
<proteinExistence type="predicted"/>
<feature type="region of interest" description="Disordered" evidence="1">
    <location>
        <begin position="114"/>
        <end position="149"/>
    </location>
</feature>
<evidence type="ECO:0000313" key="3">
    <source>
        <dbReference type="Proteomes" id="UP000824166"/>
    </source>
</evidence>
<protein>
    <submittedName>
        <fullName evidence="2">Uncharacterized protein</fullName>
    </submittedName>
</protein>
<dbReference type="Proteomes" id="UP000824166">
    <property type="component" value="Unassembled WGS sequence"/>
</dbReference>
<dbReference type="Pfam" id="PF19460">
    <property type="entry name" value="DUF5997"/>
    <property type="match status" value="1"/>
</dbReference>
<evidence type="ECO:0000313" key="2">
    <source>
        <dbReference type="EMBL" id="MBU8866399.1"/>
    </source>
</evidence>
<reference evidence="2 3" key="1">
    <citation type="submission" date="2021-06" db="EMBL/GenBank/DDBJ databases">
        <authorList>
            <person name="Jeong J.W."/>
        </authorList>
    </citation>
    <scope>NUCLEOTIDE SEQUENCE [LARGE SCALE GENOMIC DNA]</scope>
    <source>
        <strain evidence="2 3">MMS21-TAE1-1</strain>
    </source>
</reference>
<evidence type="ECO:0000256" key="1">
    <source>
        <dbReference type="SAM" id="MobiDB-lite"/>
    </source>
</evidence>
<name>A0ABS6I409_9MICC</name>
<comment type="caution">
    <text evidence="2">The sequence shown here is derived from an EMBL/GenBank/DDBJ whole genome shotgun (WGS) entry which is preliminary data.</text>
</comment>
<dbReference type="RefSeq" id="WP_216924330.1">
    <property type="nucleotide sequence ID" value="NZ_JAHOPC010000004.1"/>
</dbReference>
<sequence>MTSSNSQSMKPATVAKKLGIYLPATPQEFQDSSISREEFAELQANPPEWLAELRRNGPHPRPVVAQKLNVSISGLARGGVEEALTTAEITELLQAPPQWLVVERATHAAVRAEAQRVKEEAAKKAATKEAKDNAAAKRDAPKTSKRDHA</sequence>
<dbReference type="EMBL" id="JAHOPC010000004">
    <property type="protein sequence ID" value="MBU8866399.1"/>
    <property type="molecule type" value="Genomic_DNA"/>
</dbReference>
<accession>A0ABS6I409</accession>
<gene>
    <name evidence="2" type="ORF">KSW38_08865</name>
</gene>
<organism evidence="2 3">
    <name type="scientific">Paenarthrobacter aromaticivorans</name>
    <dbReference type="NCBI Taxonomy" id="2849150"/>
    <lineage>
        <taxon>Bacteria</taxon>
        <taxon>Bacillati</taxon>
        <taxon>Actinomycetota</taxon>
        <taxon>Actinomycetes</taxon>
        <taxon>Micrococcales</taxon>
        <taxon>Micrococcaceae</taxon>
        <taxon>Paenarthrobacter</taxon>
    </lineage>
</organism>